<sequence length="224" mass="24496">MTKTTTVRRAELDDARAIAKTVGRAGWDEAVFSWVVPDESARWACVQAWVEFAADWVGGVLEAGEILLAGDDPAEIGGLSVWEFRDAGRAGSPAIADQARDDQQAAFVARTYGPYAPRMALVGELIAARHPDREPHWYLQQMAVLPALRGRGLGGAMLRHQLVRVDADGIGCYLEASTPRNRALYERYGFRAQGEPIRLPDDGPALQPMWRDPRPVPGPAQPPS</sequence>
<dbReference type="Proteomes" id="UP000621500">
    <property type="component" value="Unassembled WGS sequence"/>
</dbReference>
<comment type="caution">
    <text evidence="3">The sequence shown here is derived from an EMBL/GenBank/DDBJ whole genome shotgun (WGS) entry which is preliminary data.</text>
</comment>
<evidence type="ECO:0000313" key="4">
    <source>
        <dbReference type="Proteomes" id="UP000621500"/>
    </source>
</evidence>
<feature type="domain" description="N-acetyltransferase" evidence="2">
    <location>
        <begin position="66"/>
        <end position="217"/>
    </location>
</feature>
<dbReference type="PANTHER" id="PTHR42791:SF1">
    <property type="entry name" value="N-ACETYLTRANSFERASE DOMAIN-CONTAINING PROTEIN"/>
    <property type="match status" value="1"/>
</dbReference>
<evidence type="ECO:0000256" key="1">
    <source>
        <dbReference type="SAM" id="MobiDB-lite"/>
    </source>
</evidence>
<dbReference type="Gene3D" id="3.40.630.30">
    <property type="match status" value="1"/>
</dbReference>
<dbReference type="EMBL" id="BONX01000002">
    <property type="protein sequence ID" value="GIG93784.1"/>
    <property type="molecule type" value="Genomic_DNA"/>
</dbReference>
<feature type="compositionally biased region" description="Pro residues" evidence="1">
    <location>
        <begin position="215"/>
        <end position="224"/>
    </location>
</feature>
<dbReference type="PANTHER" id="PTHR42791">
    <property type="entry name" value="GNAT FAMILY ACETYLTRANSFERASE"/>
    <property type="match status" value="1"/>
</dbReference>
<dbReference type="CDD" id="cd04301">
    <property type="entry name" value="NAT_SF"/>
    <property type="match status" value="1"/>
</dbReference>
<dbReference type="InterPro" id="IPR000182">
    <property type="entry name" value="GNAT_dom"/>
</dbReference>
<protein>
    <submittedName>
        <fullName evidence="3">N-acetyltransferase</fullName>
    </submittedName>
</protein>
<evidence type="ECO:0000259" key="2">
    <source>
        <dbReference type="PROSITE" id="PS51186"/>
    </source>
</evidence>
<gene>
    <name evidence="3" type="ORF">Pma05_03570</name>
</gene>
<dbReference type="SUPFAM" id="SSF55729">
    <property type="entry name" value="Acyl-CoA N-acyltransferases (Nat)"/>
    <property type="match status" value="1"/>
</dbReference>
<dbReference type="InterPro" id="IPR016181">
    <property type="entry name" value="Acyl_CoA_acyltransferase"/>
</dbReference>
<proteinExistence type="predicted"/>
<dbReference type="InterPro" id="IPR052523">
    <property type="entry name" value="Trichothecene_AcTrans"/>
</dbReference>
<name>A0ABQ4EGJ8_9ACTN</name>
<evidence type="ECO:0000313" key="3">
    <source>
        <dbReference type="EMBL" id="GIG93784.1"/>
    </source>
</evidence>
<feature type="region of interest" description="Disordered" evidence="1">
    <location>
        <begin position="195"/>
        <end position="224"/>
    </location>
</feature>
<accession>A0ABQ4EGJ8</accession>
<keyword evidence="4" id="KW-1185">Reference proteome</keyword>
<organism evidence="3 4">
    <name type="scientific">Plantactinospora mayteni</name>
    <dbReference type="NCBI Taxonomy" id="566021"/>
    <lineage>
        <taxon>Bacteria</taxon>
        <taxon>Bacillati</taxon>
        <taxon>Actinomycetota</taxon>
        <taxon>Actinomycetes</taxon>
        <taxon>Micromonosporales</taxon>
        <taxon>Micromonosporaceae</taxon>
        <taxon>Plantactinospora</taxon>
    </lineage>
</organism>
<dbReference type="Pfam" id="PF13508">
    <property type="entry name" value="Acetyltransf_7"/>
    <property type="match status" value="1"/>
</dbReference>
<dbReference type="RefSeq" id="WP_203855438.1">
    <property type="nucleotide sequence ID" value="NZ_BAAAZQ010000003.1"/>
</dbReference>
<dbReference type="PROSITE" id="PS51186">
    <property type="entry name" value="GNAT"/>
    <property type="match status" value="1"/>
</dbReference>
<reference evidence="3 4" key="1">
    <citation type="submission" date="2021-01" db="EMBL/GenBank/DDBJ databases">
        <title>Whole genome shotgun sequence of Plantactinospora mayteni NBRC 109088.</title>
        <authorList>
            <person name="Komaki H."/>
            <person name="Tamura T."/>
        </authorList>
    </citation>
    <scope>NUCLEOTIDE SEQUENCE [LARGE SCALE GENOMIC DNA]</scope>
    <source>
        <strain evidence="3 4">NBRC 109088</strain>
    </source>
</reference>